<dbReference type="Proteomes" id="UP001528823">
    <property type="component" value="Unassembled WGS sequence"/>
</dbReference>
<name>A0ABT5UF16_9GAMM</name>
<comment type="caution">
    <text evidence="2">The sequence shown here is derived from an EMBL/GenBank/DDBJ whole genome shotgun (WGS) entry which is preliminary data.</text>
</comment>
<proteinExistence type="predicted"/>
<evidence type="ECO:0000313" key="2">
    <source>
        <dbReference type="EMBL" id="MDE1464961.1"/>
    </source>
</evidence>
<keyword evidence="1" id="KW-0732">Signal</keyword>
<feature type="chain" id="PRO_5046233786" evidence="1">
    <location>
        <begin position="26"/>
        <end position="203"/>
    </location>
</feature>
<evidence type="ECO:0000256" key="1">
    <source>
        <dbReference type="SAM" id="SignalP"/>
    </source>
</evidence>
<dbReference type="RefSeq" id="WP_274691271.1">
    <property type="nucleotide sequence ID" value="NZ_JAPMOU010000047.1"/>
</dbReference>
<sequence>MIKLKRLLTAVFSCLFLIPFYTAQAALITPDSATASGMTFAVGSANGFIDGNTSSQVYVNPYKAGAYIEFNFSNYYLSDSIRLYNDYAVNDDSIITFNLAFYNDTSLVALEEDLLSPTAVDTHDIAYSNTVGPFNRVRLFPIETQLPNRFQIREIQFSATEATSISEPPLALLMFMGLIPLIQRQQIAPVCLNLFIKVKALKK</sequence>
<keyword evidence="3" id="KW-1185">Reference proteome</keyword>
<gene>
    <name evidence="2" type="ORF">ORQ98_23640</name>
</gene>
<dbReference type="EMBL" id="JAPMOU010000047">
    <property type="protein sequence ID" value="MDE1464961.1"/>
    <property type="molecule type" value="Genomic_DNA"/>
</dbReference>
<evidence type="ECO:0000313" key="3">
    <source>
        <dbReference type="Proteomes" id="UP001528823"/>
    </source>
</evidence>
<reference evidence="2 3" key="1">
    <citation type="submission" date="2022-11" db="EMBL/GenBank/DDBJ databases">
        <title>Spartinivicinus poritis sp. nov., isolated from scleractinian coral Porites lutea.</title>
        <authorList>
            <person name="Zhang G."/>
            <person name="Cai L."/>
            <person name="Wei Q."/>
        </authorList>
    </citation>
    <scope>NUCLEOTIDE SEQUENCE [LARGE SCALE GENOMIC DNA]</scope>
    <source>
        <strain evidence="2 3">A2-2</strain>
    </source>
</reference>
<feature type="signal peptide" evidence="1">
    <location>
        <begin position="1"/>
        <end position="25"/>
    </location>
</feature>
<protein>
    <submittedName>
        <fullName evidence="2">Uncharacterized protein</fullName>
    </submittedName>
</protein>
<accession>A0ABT5UF16</accession>
<organism evidence="2 3">
    <name type="scientific">Spartinivicinus poritis</name>
    <dbReference type="NCBI Taxonomy" id="2994640"/>
    <lineage>
        <taxon>Bacteria</taxon>
        <taxon>Pseudomonadati</taxon>
        <taxon>Pseudomonadota</taxon>
        <taxon>Gammaproteobacteria</taxon>
        <taxon>Oceanospirillales</taxon>
        <taxon>Zooshikellaceae</taxon>
        <taxon>Spartinivicinus</taxon>
    </lineage>
</organism>